<name>A0ABS0MZ75_9SPHN</name>
<keyword evidence="3" id="KW-1185">Reference proteome</keyword>
<keyword evidence="1" id="KW-0812">Transmembrane</keyword>
<protein>
    <submittedName>
        <fullName evidence="2">Pr6Pr family membrane protein</fullName>
    </submittedName>
</protein>
<evidence type="ECO:0000313" key="2">
    <source>
        <dbReference type="EMBL" id="MBH5321020.1"/>
    </source>
</evidence>
<accession>A0ABS0MZ75</accession>
<dbReference type="Proteomes" id="UP000602442">
    <property type="component" value="Unassembled WGS sequence"/>
</dbReference>
<comment type="caution">
    <text evidence="2">The sequence shown here is derived from an EMBL/GenBank/DDBJ whole genome shotgun (WGS) entry which is preliminary data.</text>
</comment>
<feature type="transmembrane region" description="Helical" evidence="1">
    <location>
        <begin position="111"/>
        <end position="128"/>
    </location>
</feature>
<reference evidence="2 3" key="1">
    <citation type="submission" date="2020-11" db="EMBL/GenBank/DDBJ databases">
        <title>Erythrobacter sediminis sp. nov., a marine bacterium from a tidal flat of Garorim Bay.</title>
        <authorList>
            <person name="Kim D."/>
            <person name="Yoo Y."/>
            <person name="Kim J.-J."/>
        </authorList>
    </citation>
    <scope>NUCLEOTIDE SEQUENCE [LARGE SCALE GENOMIC DNA]</scope>
    <source>
        <strain evidence="2 3">JGD-13</strain>
    </source>
</reference>
<feature type="transmembrane region" description="Helical" evidence="1">
    <location>
        <begin position="76"/>
        <end position="99"/>
    </location>
</feature>
<keyword evidence="1" id="KW-1133">Transmembrane helix</keyword>
<gene>
    <name evidence="2" type="ORF">I5L03_00305</name>
</gene>
<feature type="transmembrane region" description="Helical" evidence="1">
    <location>
        <begin position="140"/>
        <end position="158"/>
    </location>
</feature>
<proteinExistence type="predicted"/>
<keyword evidence="1" id="KW-0472">Membrane</keyword>
<dbReference type="EMBL" id="JAEANY010000001">
    <property type="protein sequence ID" value="MBH5321020.1"/>
    <property type="molecule type" value="Genomic_DNA"/>
</dbReference>
<feature type="transmembrane region" description="Helical" evidence="1">
    <location>
        <begin position="51"/>
        <end position="69"/>
    </location>
</feature>
<organism evidence="2 3">
    <name type="scientific">Aurantiacibacter sediminis</name>
    <dbReference type="NCBI Taxonomy" id="2793064"/>
    <lineage>
        <taxon>Bacteria</taxon>
        <taxon>Pseudomonadati</taxon>
        <taxon>Pseudomonadota</taxon>
        <taxon>Alphaproteobacteria</taxon>
        <taxon>Sphingomonadales</taxon>
        <taxon>Erythrobacteraceae</taxon>
        <taxon>Aurantiacibacter</taxon>
    </lineage>
</organism>
<dbReference type="NCBIfam" id="NF038065">
    <property type="entry name" value="Pr6Pr"/>
    <property type="match status" value="1"/>
</dbReference>
<dbReference type="RefSeq" id="WP_197919684.1">
    <property type="nucleotide sequence ID" value="NZ_CAWPTA010000006.1"/>
</dbReference>
<feature type="transmembrane region" description="Helical" evidence="1">
    <location>
        <begin position="178"/>
        <end position="199"/>
    </location>
</feature>
<sequence length="206" mass="22344">MATPSTTSTTARALAVLIVIVALGSVAMQVGLNMRDGASLAEVLAGMSRYFTILTNVLVAATFALVAANRAVSPRWLLCMASAIAGVGIVYHAALARYLTHEGWEIIADQGVHTAAPMLTVMWFIALIPKRIVRWRDVPLVVIWPMLYCFYALGRGSLTGDYVYFFIDANTLSVTQMTANIAGLTVFFALLGAACVWFVKLRPARR</sequence>
<dbReference type="InterPro" id="IPR049713">
    <property type="entry name" value="Pr6Pr-like"/>
</dbReference>
<evidence type="ECO:0000313" key="3">
    <source>
        <dbReference type="Proteomes" id="UP000602442"/>
    </source>
</evidence>
<evidence type="ECO:0000256" key="1">
    <source>
        <dbReference type="SAM" id="Phobius"/>
    </source>
</evidence>